<evidence type="ECO:0000313" key="2">
    <source>
        <dbReference type="EMBL" id="MBE9666967.1"/>
    </source>
</evidence>
<organism evidence="2 3">
    <name type="scientific">Mucilaginibacter boryungensis</name>
    <dbReference type="NCBI Taxonomy" id="768480"/>
    <lineage>
        <taxon>Bacteria</taxon>
        <taxon>Pseudomonadati</taxon>
        <taxon>Bacteroidota</taxon>
        <taxon>Sphingobacteriia</taxon>
        <taxon>Sphingobacteriales</taxon>
        <taxon>Sphingobacteriaceae</taxon>
        <taxon>Mucilaginibacter</taxon>
    </lineage>
</organism>
<name>A0ABR9XID4_9SPHI</name>
<evidence type="ECO:0000256" key="1">
    <source>
        <dbReference type="SAM" id="SignalP"/>
    </source>
</evidence>
<comment type="caution">
    <text evidence="2">The sequence shown here is derived from an EMBL/GenBank/DDBJ whole genome shotgun (WGS) entry which is preliminary data.</text>
</comment>
<sequence length="498" mass="53530">MKPKYLLTVAAIVAVTQASFAQYSQDALRFSTFQSGSTARIKGVGNAQTALGGDLSSISGNPAGIGFFTHSEMSITPEFDGSKVKSTYYGQGNNTSKSNLNLNNIAAVFYSQLNTPKGADKTKGWLSLNFGVAYDRTNNYYEDIRYSGTNKSNSITDYYANDANANQLANGSLGAWAYDQNLIDQYGSAGNQYRSNATYPPPGVNPNGVTQLSNAIRTGGQSELSLSMGANYSNQFYLGFSVGITNLRYNTTNTFTESGLASVITAIGPPIVTANQNYTNVYTQDQETKGTGFNLKAGFIYKPTEAVRLGATITTPTWYNIDDNYNEGMTTKLNGSNLVGGPANYPFSYKLQTPTRVSGGIAVFFKQFGFISGDVEYLDYSASHLSGDYNSNADNNDIKTLYQSAVNAHVGAEARLASSLFLRGGYGVQGNALKENGSNINTVSGGLGFRSGTYYIDATYSHITGSQTVFPYEIGTNSPAALLNRTNDNVYLTVGFRF</sequence>
<evidence type="ECO:0000313" key="3">
    <source>
        <dbReference type="Proteomes" id="UP000632774"/>
    </source>
</evidence>
<dbReference type="SUPFAM" id="SSF56935">
    <property type="entry name" value="Porins"/>
    <property type="match status" value="1"/>
</dbReference>
<feature type="chain" id="PRO_5046776457" description="Long-subunit fatty acid transport protein" evidence="1">
    <location>
        <begin position="22"/>
        <end position="498"/>
    </location>
</feature>
<feature type="signal peptide" evidence="1">
    <location>
        <begin position="1"/>
        <end position="21"/>
    </location>
</feature>
<protein>
    <recommendedName>
        <fullName evidence="4">Long-subunit fatty acid transport protein</fullName>
    </recommendedName>
</protein>
<keyword evidence="3" id="KW-1185">Reference proteome</keyword>
<reference evidence="2 3" key="1">
    <citation type="submission" date="2020-10" db="EMBL/GenBank/DDBJ databases">
        <title>Mucilaginibacter mali sp. nov., isolated from rhizosphere soil of apple orchard.</title>
        <authorList>
            <person name="Lee J.-S."/>
            <person name="Kim H.S."/>
            <person name="Kim J.-S."/>
        </authorList>
    </citation>
    <scope>NUCLEOTIDE SEQUENCE [LARGE SCALE GENOMIC DNA]</scope>
    <source>
        <strain evidence="2 3">KCTC 23157</strain>
    </source>
</reference>
<evidence type="ECO:0008006" key="4">
    <source>
        <dbReference type="Google" id="ProtNLM"/>
    </source>
</evidence>
<dbReference type="Gene3D" id="2.40.160.60">
    <property type="entry name" value="Outer membrane protein transport protein (OMPP1/FadL/TodX)"/>
    <property type="match status" value="1"/>
</dbReference>
<gene>
    <name evidence="2" type="ORF">IRJ18_11395</name>
</gene>
<proteinExistence type="predicted"/>
<dbReference type="EMBL" id="JADFFM010000001">
    <property type="protein sequence ID" value="MBE9666967.1"/>
    <property type="molecule type" value="Genomic_DNA"/>
</dbReference>
<keyword evidence="1" id="KW-0732">Signal</keyword>
<dbReference type="Proteomes" id="UP000632774">
    <property type="component" value="Unassembled WGS sequence"/>
</dbReference>
<accession>A0ABR9XID4</accession>
<dbReference type="RefSeq" id="WP_194106326.1">
    <property type="nucleotide sequence ID" value="NZ_JADFFM010000001.1"/>
</dbReference>